<feature type="repeat" description="ANK" evidence="10">
    <location>
        <begin position="440"/>
        <end position="472"/>
    </location>
</feature>
<dbReference type="GO" id="GO:0046872">
    <property type="term" value="F:metal ion binding"/>
    <property type="evidence" value="ECO:0007669"/>
    <property type="project" value="UniProtKB-KW"/>
</dbReference>
<feature type="transmembrane region" description="Helical" evidence="12">
    <location>
        <begin position="826"/>
        <end position="848"/>
    </location>
</feature>
<reference evidence="14 15" key="1">
    <citation type="journal article" date="2021" name="Nat. Plants">
        <title>The Taxus genome provides insights into paclitaxel biosynthesis.</title>
        <authorList>
            <person name="Xiong X."/>
            <person name="Gou J."/>
            <person name="Liao Q."/>
            <person name="Li Y."/>
            <person name="Zhou Q."/>
            <person name="Bi G."/>
            <person name="Li C."/>
            <person name="Du R."/>
            <person name="Wang X."/>
            <person name="Sun T."/>
            <person name="Guo L."/>
            <person name="Liang H."/>
            <person name="Lu P."/>
            <person name="Wu Y."/>
            <person name="Zhang Z."/>
            <person name="Ro D.K."/>
            <person name="Shang Y."/>
            <person name="Huang S."/>
            <person name="Yan J."/>
        </authorList>
    </citation>
    <scope>NUCLEOTIDE SEQUENCE [LARGE SCALE GENOMIC DNA]</scope>
    <source>
        <strain evidence="14">Ta-2019</strain>
    </source>
</reference>
<feature type="region of interest" description="Disordered" evidence="11">
    <location>
        <begin position="1370"/>
        <end position="1418"/>
    </location>
</feature>
<dbReference type="GO" id="GO:0016787">
    <property type="term" value="F:hydrolase activity"/>
    <property type="evidence" value="ECO:0007669"/>
    <property type="project" value="UniProtKB-KW"/>
</dbReference>
<dbReference type="Pfam" id="PF00023">
    <property type="entry name" value="Ank"/>
    <property type="match status" value="1"/>
</dbReference>
<keyword evidence="12" id="KW-0812">Transmembrane</keyword>
<dbReference type="PANTHER" id="PTHR42648">
    <property type="entry name" value="TRANSPOSASE, PUTATIVE-RELATED"/>
    <property type="match status" value="1"/>
</dbReference>
<dbReference type="Gene3D" id="1.25.40.20">
    <property type="entry name" value="Ankyrin repeat-containing domain"/>
    <property type="match status" value="2"/>
</dbReference>
<dbReference type="GO" id="GO:0015074">
    <property type="term" value="P:DNA integration"/>
    <property type="evidence" value="ECO:0007669"/>
    <property type="project" value="UniProtKB-KW"/>
</dbReference>
<dbReference type="Pfam" id="PF12796">
    <property type="entry name" value="Ank_2"/>
    <property type="match status" value="1"/>
</dbReference>
<gene>
    <name evidence="14" type="ORF">KI387_034557</name>
</gene>
<accession>A0AA38F652</accession>
<evidence type="ECO:0000256" key="11">
    <source>
        <dbReference type="SAM" id="MobiDB-lite"/>
    </source>
</evidence>
<comment type="caution">
    <text evidence="14">The sequence shown here is derived from an EMBL/GenBank/DDBJ whole genome shotgun (WGS) entry which is preliminary data.</text>
</comment>
<dbReference type="Pfam" id="PF07693">
    <property type="entry name" value="KAP_NTPase"/>
    <property type="match status" value="1"/>
</dbReference>
<dbReference type="InterPro" id="IPR011646">
    <property type="entry name" value="KAP_P-loop"/>
</dbReference>
<dbReference type="GO" id="GO:0003887">
    <property type="term" value="F:DNA-directed DNA polymerase activity"/>
    <property type="evidence" value="ECO:0007669"/>
    <property type="project" value="UniProtKB-KW"/>
</dbReference>
<name>A0AA38F652_TAXCH</name>
<evidence type="ECO:0000256" key="4">
    <source>
        <dbReference type="ARBA" id="ARBA00022801"/>
    </source>
</evidence>
<dbReference type="Pfam" id="PF00665">
    <property type="entry name" value="rve"/>
    <property type="match status" value="1"/>
</dbReference>
<keyword evidence="12" id="KW-0472">Membrane</keyword>
<keyword evidence="15" id="KW-1185">Reference proteome</keyword>
<feature type="region of interest" description="Disordered" evidence="11">
    <location>
        <begin position="1439"/>
        <end position="1459"/>
    </location>
</feature>
<dbReference type="GO" id="GO:0004519">
    <property type="term" value="F:endonuclease activity"/>
    <property type="evidence" value="ECO:0007669"/>
    <property type="project" value="UniProtKB-KW"/>
</dbReference>
<keyword evidence="6" id="KW-0229">DNA integration</keyword>
<evidence type="ECO:0000256" key="12">
    <source>
        <dbReference type="SAM" id="Phobius"/>
    </source>
</evidence>
<dbReference type="GO" id="GO:0006310">
    <property type="term" value="P:DNA recombination"/>
    <property type="evidence" value="ECO:0007669"/>
    <property type="project" value="UniProtKB-KW"/>
</dbReference>
<evidence type="ECO:0000256" key="1">
    <source>
        <dbReference type="ARBA" id="ARBA00022722"/>
    </source>
</evidence>
<dbReference type="InterPro" id="IPR012337">
    <property type="entry name" value="RNaseH-like_sf"/>
</dbReference>
<keyword evidence="10" id="KW-0040">ANK repeat</keyword>
<keyword evidence="2" id="KW-0479">Metal-binding</keyword>
<dbReference type="Proteomes" id="UP000824469">
    <property type="component" value="Unassembled WGS sequence"/>
</dbReference>
<dbReference type="InterPro" id="IPR039537">
    <property type="entry name" value="Retrotran_Ty1/copia-like"/>
</dbReference>
<keyword evidence="1" id="KW-0540">Nuclease</keyword>
<protein>
    <recommendedName>
        <fullName evidence="13">Integrase catalytic domain-containing protein</fullName>
    </recommendedName>
</protein>
<evidence type="ECO:0000256" key="3">
    <source>
        <dbReference type="ARBA" id="ARBA00022759"/>
    </source>
</evidence>
<evidence type="ECO:0000256" key="7">
    <source>
        <dbReference type="ARBA" id="ARBA00022918"/>
    </source>
</evidence>
<keyword evidence="8" id="KW-0239">DNA-directed DNA polymerase</keyword>
<evidence type="ECO:0000256" key="9">
    <source>
        <dbReference type="ARBA" id="ARBA00023172"/>
    </source>
</evidence>
<dbReference type="InterPro" id="IPR001584">
    <property type="entry name" value="Integrase_cat-core"/>
</dbReference>
<feature type="region of interest" description="Disordered" evidence="11">
    <location>
        <begin position="1069"/>
        <end position="1134"/>
    </location>
</feature>
<keyword evidence="12" id="KW-1133">Transmembrane helix</keyword>
<feature type="transmembrane region" description="Helical" evidence="12">
    <location>
        <begin position="860"/>
        <end position="883"/>
    </location>
</feature>
<dbReference type="GO" id="GO:0003676">
    <property type="term" value="F:nucleic acid binding"/>
    <property type="evidence" value="ECO:0007669"/>
    <property type="project" value="InterPro"/>
</dbReference>
<dbReference type="SMART" id="SM00248">
    <property type="entry name" value="ANK"/>
    <property type="match status" value="8"/>
</dbReference>
<feature type="repeat" description="ANK" evidence="10">
    <location>
        <begin position="473"/>
        <end position="500"/>
    </location>
</feature>
<feature type="compositionally biased region" description="Low complexity" evidence="11">
    <location>
        <begin position="1440"/>
        <end position="1452"/>
    </location>
</feature>
<keyword evidence="8" id="KW-0548">Nucleotidyltransferase</keyword>
<evidence type="ECO:0000256" key="8">
    <source>
        <dbReference type="ARBA" id="ARBA00022932"/>
    </source>
</evidence>
<sequence>MEFKKIGNSPRTPDGYRLATVADVKSNLNQSARSKILGNSLSVRLLDGCMDKSDFDTTLSSFPTEMLVYGKSSSIVLRRPGLIRKDLYSRISLDLKARKDALCLACSAYTDIEVISWLLGDDPQLKNHLEDYSSPDFLKFLKMVYFPEDIRIGEHEVITASALDFALRSKVKIDPATEVDYAVSIVEFVLNSLPSERKVHIVKTEIVRLYSSYLIKDENVEAKQIGILTKLLSECACPLKDHDAIISVYFKKIFQEAVARNYSSLVKELLQLVDTVHGKLVEEPDDKGKTVLHYAAEWEGRPDSREDVVSESLFEAYSKQFGNEFIEKVDKRGRNVVHLASFGGRAEFCNKILNKYKLKFDAVDSAGKNLLHFAAKGKDGERIVNGFEREMLKDLVNRKNQKGRTPVHQAAAEDNIKMLKSLSLASPEQFAAALNTTDNALRKPLHLAVWKGRIETVQLLLRNASDPIQRDIDGKTALHYAVKNTHSKETRMKVVKMLLKESRSNKRRALLLWVSAAGIGTADEDEGLDPRLRKFLKAKKEKLCKHTSVLKEAAYSGNPTLTWELLNRGGDIAQLVNTPNLSWVTQQMEKYSEQVTDRPTTLDTLGRDALAECITAHFLNPYIKSPITVSISGDAGSGKTSLLNMIEADLLITAAQLAFPYLWNAETFSGAKDTSLSHKGEELCHRIEKGVAHLFKTNGSEEYKKAIHDHHSKETTKISLVHLLNKFLPEHKDVYKYLACMDFGQLLEGGEDSSVHVSAGQSLGAVPRVLTVNFNAGKYRGSNEVWAGLAIEITREIEGSMTNAQLLSTRWRNTWRMHSGDIYFKFMLPCLLLVFLAAWIGWAAWIFLDRLGPTELKDLKYGSIPVTIIATVWSALGALISFFKPVSTQISGYFSKPDYSQQLGYQQKVIDDITFLKAQIGCKPCFIFSLISGEKWNNWWGLRKETIGETRVPKYGSAPKEKLRIVAFVDDLDHCEDEATLKVLWAINLIFTFCEINVILTMDKNTIQRALINQDSGKDSLHKYGSKDKDYVDKYISKLVQLPVSLMDPTHDQCKRFLHGELGALNSSNFEAKAKDAEDTKDEDESENEDDEDEGGDDRETLVDNGSELPTGTKDTDISVSGAGSNRRRHRTQDIESGVNETEWEWCIPSLYHWLMQQLQGISSWNLPSLYEILHTIFWELVCNIRDDKPEPGEDFISQELVKRMRRFKETLMVTYTNAETQTFDKLNGYATGIQRLPREWKCYLNYHKFARNVVFKMTQGVDISLRPQQWKVELVVWAFVCSQWKREMNILIKDWKKYIEEKGKPQPSLKDIVHKCIEQCNQAFLKESKTKREREKVIEKIKREEMQERWKNLENALIDVHDVSMTKEAINSSQEETQDKALFSKPYSGQKNQKGPPREAKSMDNQNNNRKIKSQRGGVTFTEPTLMNTDHYWYNSLKQGSSSQTSTSGSQKIFKSPNDIPTGESIRDILQPNKIMNLMRRHQKEPIMYLTSFPWLLARKQHRDPFQVSTFHAKKHLEVVHTDLNGPLLTSFSGYKYFQLFVDDHSHKMWVFFLKKKSEALQHFQNFYHHVVKETGQPLLLLRSDRGGEFTSKKFLAFLNQQGVKKNLTAPYTPQQNGIVERRNHTVMEMAHCMLTTTKLEERYWAEEVQIVVYLLNRASTNIL</sequence>
<dbReference type="PANTHER" id="PTHR42648:SF11">
    <property type="entry name" value="TRANSPOSON TY4-P GAG-POL POLYPROTEIN"/>
    <property type="match status" value="1"/>
</dbReference>
<dbReference type="InterPro" id="IPR002110">
    <property type="entry name" value="Ankyrin_rpt"/>
</dbReference>
<evidence type="ECO:0000256" key="10">
    <source>
        <dbReference type="PROSITE-ProRule" id="PRU00023"/>
    </source>
</evidence>
<dbReference type="EMBL" id="JAHRHJ020003813">
    <property type="protein sequence ID" value="KAH9290440.1"/>
    <property type="molecule type" value="Genomic_DNA"/>
</dbReference>
<evidence type="ECO:0000313" key="14">
    <source>
        <dbReference type="EMBL" id="KAH9290440.1"/>
    </source>
</evidence>
<evidence type="ECO:0000256" key="5">
    <source>
        <dbReference type="ARBA" id="ARBA00022842"/>
    </source>
</evidence>
<proteinExistence type="predicted"/>
<organism evidence="14 15">
    <name type="scientific">Taxus chinensis</name>
    <name type="common">Chinese yew</name>
    <name type="synonym">Taxus wallichiana var. chinensis</name>
    <dbReference type="NCBI Taxonomy" id="29808"/>
    <lineage>
        <taxon>Eukaryota</taxon>
        <taxon>Viridiplantae</taxon>
        <taxon>Streptophyta</taxon>
        <taxon>Embryophyta</taxon>
        <taxon>Tracheophyta</taxon>
        <taxon>Spermatophyta</taxon>
        <taxon>Pinopsida</taxon>
        <taxon>Pinidae</taxon>
        <taxon>Conifers II</taxon>
        <taxon>Cupressales</taxon>
        <taxon>Taxaceae</taxon>
        <taxon>Taxus</taxon>
    </lineage>
</organism>
<keyword evidence="8" id="KW-0808">Transferase</keyword>
<dbReference type="PROSITE" id="PS50297">
    <property type="entry name" value="ANK_REP_REGION"/>
    <property type="match status" value="2"/>
</dbReference>
<dbReference type="SUPFAM" id="SSF48403">
    <property type="entry name" value="Ankyrin repeat"/>
    <property type="match status" value="1"/>
</dbReference>
<keyword evidence="4" id="KW-0378">Hydrolase</keyword>
<feature type="domain" description="Integrase catalytic" evidence="13">
    <location>
        <begin position="1502"/>
        <end position="1665"/>
    </location>
</feature>
<keyword evidence="5" id="KW-0460">Magnesium</keyword>
<evidence type="ECO:0000313" key="15">
    <source>
        <dbReference type="Proteomes" id="UP000824469"/>
    </source>
</evidence>
<dbReference type="PROSITE" id="PS50088">
    <property type="entry name" value="ANK_REPEAT"/>
    <property type="match status" value="2"/>
</dbReference>
<keyword evidence="7" id="KW-0695">RNA-directed DNA polymerase</keyword>
<keyword evidence="3" id="KW-0255">Endonuclease</keyword>
<evidence type="ECO:0000256" key="2">
    <source>
        <dbReference type="ARBA" id="ARBA00022723"/>
    </source>
</evidence>
<evidence type="ECO:0000256" key="6">
    <source>
        <dbReference type="ARBA" id="ARBA00022908"/>
    </source>
</evidence>
<dbReference type="PROSITE" id="PS50994">
    <property type="entry name" value="INTEGRASE"/>
    <property type="match status" value="1"/>
</dbReference>
<dbReference type="GO" id="GO:0003964">
    <property type="term" value="F:RNA-directed DNA polymerase activity"/>
    <property type="evidence" value="ECO:0007669"/>
    <property type="project" value="UniProtKB-KW"/>
</dbReference>
<dbReference type="Gene3D" id="3.30.420.10">
    <property type="entry name" value="Ribonuclease H-like superfamily/Ribonuclease H"/>
    <property type="match status" value="1"/>
</dbReference>
<dbReference type="SUPFAM" id="SSF53098">
    <property type="entry name" value="Ribonuclease H-like"/>
    <property type="match status" value="1"/>
</dbReference>
<dbReference type="InterPro" id="IPR036770">
    <property type="entry name" value="Ankyrin_rpt-contain_sf"/>
</dbReference>
<evidence type="ECO:0000259" key="13">
    <source>
        <dbReference type="PROSITE" id="PS50994"/>
    </source>
</evidence>
<dbReference type="InterPro" id="IPR036397">
    <property type="entry name" value="RNaseH_sf"/>
</dbReference>
<feature type="compositionally biased region" description="Acidic residues" evidence="11">
    <location>
        <begin position="1079"/>
        <end position="1097"/>
    </location>
</feature>
<keyword evidence="9" id="KW-0233">DNA recombination</keyword>